<name>A0ABQ5DDT6_9ASTR</name>
<reference evidence="1" key="1">
    <citation type="journal article" date="2022" name="Int. J. Mol. Sci.">
        <title>Draft Genome of Tanacetum Coccineum: Genomic Comparison of Closely Related Tanacetum-Family Plants.</title>
        <authorList>
            <person name="Yamashiro T."/>
            <person name="Shiraishi A."/>
            <person name="Nakayama K."/>
            <person name="Satake H."/>
        </authorList>
    </citation>
    <scope>NUCLEOTIDE SEQUENCE</scope>
</reference>
<organism evidence="1 2">
    <name type="scientific">Tanacetum coccineum</name>
    <dbReference type="NCBI Taxonomy" id="301880"/>
    <lineage>
        <taxon>Eukaryota</taxon>
        <taxon>Viridiplantae</taxon>
        <taxon>Streptophyta</taxon>
        <taxon>Embryophyta</taxon>
        <taxon>Tracheophyta</taxon>
        <taxon>Spermatophyta</taxon>
        <taxon>Magnoliopsida</taxon>
        <taxon>eudicotyledons</taxon>
        <taxon>Gunneridae</taxon>
        <taxon>Pentapetalae</taxon>
        <taxon>asterids</taxon>
        <taxon>campanulids</taxon>
        <taxon>Asterales</taxon>
        <taxon>Asteraceae</taxon>
        <taxon>Asteroideae</taxon>
        <taxon>Anthemideae</taxon>
        <taxon>Anthemidinae</taxon>
        <taxon>Tanacetum</taxon>
    </lineage>
</organism>
<reference evidence="1" key="2">
    <citation type="submission" date="2022-01" db="EMBL/GenBank/DDBJ databases">
        <authorList>
            <person name="Yamashiro T."/>
            <person name="Shiraishi A."/>
            <person name="Satake H."/>
            <person name="Nakayama K."/>
        </authorList>
    </citation>
    <scope>NUCLEOTIDE SEQUENCE</scope>
</reference>
<accession>A0ABQ5DDT6</accession>
<evidence type="ECO:0000313" key="2">
    <source>
        <dbReference type="Proteomes" id="UP001151760"/>
    </source>
</evidence>
<comment type="caution">
    <text evidence="1">The sequence shown here is derived from an EMBL/GenBank/DDBJ whole genome shotgun (WGS) entry which is preliminary data.</text>
</comment>
<evidence type="ECO:0000313" key="1">
    <source>
        <dbReference type="EMBL" id="GJT37120.1"/>
    </source>
</evidence>
<protein>
    <submittedName>
        <fullName evidence="1">Uncharacterized protein</fullName>
    </submittedName>
</protein>
<sequence>MSVKRSTIVTDVFEEQPIYLQSLAVLPGEKNYVRKRVVRSSQAEMDPAAPLSQWNSTILKKVLKRCWISGLQTQVVEMHIHFAPTGIGVDIAGGTPLAPIGRAQWAFAVAHWLCREQSPMQTLIRPSRRRHKKPDAVAASASAWFVDFLDLNAWDFESSKSEFV</sequence>
<gene>
    <name evidence="1" type="ORF">Tco_0936985</name>
</gene>
<dbReference type="EMBL" id="BQNB010015197">
    <property type="protein sequence ID" value="GJT37120.1"/>
    <property type="molecule type" value="Genomic_DNA"/>
</dbReference>
<keyword evidence="2" id="KW-1185">Reference proteome</keyword>
<dbReference type="Proteomes" id="UP001151760">
    <property type="component" value="Unassembled WGS sequence"/>
</dbReference>
<proteinExistence type="predicted"/>